<dbReference type="RefSeq" id="WP_083166019.1">
    <property type="nucleotide sequence ID" value="NZ_MVHF01000023.1"/>
</dbReference>
<keyword evidence="2 3" id="KW-0143">Chaperone</keyword>
<reference evidence="4 5" key="1">
    <citation type="submission" date="2017-02" db="EMBL/GenBank/DDBJ databases">
        <title>The new phylogeny of genus Mycobacterium.</title>
        <authorList>
            <person name="Tortoli E."/>
            <person name="Trovato A."/>
            <person name="Cirillo D.M."/>
        </authorList>
    </citation>
    <scope>NUCLEOTIDE SEQUENCE [LARGE SCALE GENOMIC DNA]</scope>
    <source>
        <strain evidence="4 5">RW6</strain>
    </source>
</reference>
<keyword evidence="3" id="KW-0963">Cytoplasm</keyword>
<evidence type="ECO:0000256" key="1">
    <source>
        <dbReference type="ARBA" id="ARBA00007177"/>
    </source>
</evidence>
<comment type="caution">
    <text evidence="4">The sequence shown here is derived from an EMBL/GenBank/DDBJ whole genome shotgun (WGS) entry which is preliminary data.</text>
</comment>
<dbReference type="GO" id="GO:0016151">
    <property type="term" value="F:nickel cation binding"/>
    <property type="evidence" value="ECO:0007669"/>
    <property type="project" value="UniProtKB-UniRule"/>
</dbReference>
<evidence type="ECO:0000256" key="3">
    <source>
        <dbReference type="HAMAP-Rule" id="MF_01384"/>
    </source>
</evidence>
<dbReference type="STRING" id="1927124.BST13_21365"/>
<comment type="function">
    <text evidence="3">Required for maturation of urease via the functional incorporation of the urease nickel metallocenter.</text>
</comment>
<proteinExistence type="inferred from homology"/>
<name>A0A1X0ASI9_9MYCO</name>
<keyword evidence="5" id="KW-1185">Reference proteome</keyword>
<dbReference type="HAMAP" id="MF_01384">
    <property type="entry name" value="UreD"/>
    <property type="match status" value="1"/>
</dbReference>
<dbReference type="AlphaFoldDB" id="A0A1X0ASI9"/>
<comment type="similarity">
    <text evidence="1 3">Belongs to the UreD family.</text>
</comment>
<accession>A0A1X0ASI9</accession>
<dbReference type="Proteomes" id="UP000192448">
    <property type="component" value="Unassembled WGS sequence"/>
</dbReference>
<evidence type="ECO:0000256" key="2">
    <source>
        <dbReference type="ARBA" id="ARBA00023186"/>
    </source>
</evidence>
<dbReference type="InterPro" id="IPR002669">
    <property type="entry name" value="UreD"/>
</dbReference>
<comment type="subcellular location">
    <subcellularLocation>
        <location evidence="3">Cytoplasm</location>
    </subcellularLocation>
</comment>
<protein>
    <recommendedName>
        <fullName evidence="3">Urease accessory protein UreD</fullName>
    </recommendedName>
</protein>
<dbReference type="GO" id="GO:0005737">
    <property type="term" value="C:cytoplasm"/>
    <property type="evidence" value="ECO:0007669"/>
    <property type="project" value="UniProtKB-SubCell"/>
</dbReference>
<dbReference type="PANTHER" id="PTHR33643:SF1">
    <property type="entry name" value="UREASE ACCESSORY PROTEIN D"/>
    <property type="match status" value="1"/>
</dbReference>
<keyword evidence="3" id="KW-0996">Nickel insertion</keyword>
<dbReference type="Pfam" id="PF01774">
    <property type="entry name" value="UreD"/>
    <property type="match status" value="1"/>
</dbReference>
<dbReference type="PANTHER" id="PTHR33643">
    <property type="entry name" value="UREASE ACCESSORY PROTEIN D"/>
    <property type="match status" value="1"/>
</dbReference>
<evidence type="ECO:0000313" key="5">
    <source>
        <dbReference type="Proteomes" id="UP000192448"/>
    </source>
</evidence>
<evidence type="ECO:0000313" key="4">
    <source>
        <dbReference type="EMBL" id="ORA32848.1"/>
    </source>
</evidence>
<dbReference type="EMBL" id="MVHF01000023">
    <property type="protein sequence ID" value="ORA32848.1"/>
    <property type="molecule type" value="Genomic_DNA"/>
</dbReference>
<gene>
    <name evidence="3" type="primary">ureD</name>
    <name evidence="4" type="ORF">BST13_21365</name>
</gene>
<organism evidence="4 5">
    <name type="scientific">Mycobacterium aquaticum</name>
    <dbReference type="NCBI Taxonomy" id="1927124"/>
    <lineage>
        <taxon>Bacteria</taxon>
        <taxon>Bacillati</taxon>
        <taxon>Actinomycetota</taxon>
        <taxon>Actinomycetes</taxon>
        <taxon>Mycobacteriales</taxon>
        <taxon>Mycobacteriaceae</taxon>
        <taxon>Mycobacterium</taxon>
    </lineage>
</organism>
<dbReference type="OrthoDB" id="9807968at2"/>
<sequence>MIAPGELTVHVGTDDTGRTRISKLRQRYPQRVTTVLHSDERFPLAAVLCVQSPSGGTFSDDDLCTTAVCPSGSHLLLTTQAATQVYAGAGPGARHRLQFTVSADAILEYFPKTVIPQSDSVFEQTLDIDISPTGTYLGWEAVAAGRIAHGERFRYASSDFAVTVRSEGQVIARDRQRFTPAVAPFLGGDYVATMMVLTPGRPAVTNVVREALAGLPYVRGGVGELPRGAGTFARITTDRAPTLRNAQETIHAAVRDAVLPH</sequence>
<comment type="subunit">
    <text evidence="3">UreD, UreF and UreG form a complex that acts as a GTP-hydrolysis-dependent molecular chaperone, activating the urease apoprotein by helping to assemble the nickel containing metallocenter of UreC. The UreE protein probably delivers the nickel.</text>
</comment>